<accession>A0A6J5QVR0</accession>
<dbReference type="EMBL" id="LR797073">
    <property type="protein sequence ID" value="CAB4185058.1"/>
    <property type="molecule type" value="Genomic_DNA"/>
</dbReference>
<sequence>MENRWTQAATILRPTIEVCGVRLLPFCLRHRVALNAINSPAIDLDKPMTPKHLMAAVRILASSTLEEIRRPHTLREKWWVSRLTYSRSLMVEEMAKLTIYMEAQSLWPRFWVKEGQSKNSPPIPWELSIISSLLRGGCTLEEAWTMPEAGAVWLHIANLMATGADVKIVSDHEWEAMEKFKEAQANKQPQQPITQ</sequence>
<proteinExistence type="predicted"/>
<organism evidence="1">
    <name type="scientific">uncultured Caudovirales phage</name>
    <dbReference type="NCBI Taxonomy" id="2100421"/>
    <lineage>
        <taxon>Viruses</taxon>
        <taxon>Duplodnaviria</taxon>
        <taxon>Heunggongvirae</taxon>
        <taxon>Uroviricota</taxon>
        <taxon>Caudoviricetes</taxon>
        <taxon>Peduoviridae</taxon>
        <taxon>Maltschvirus</taxon>
        <taxon>Maltschvirus maltsch</taxon>
    </lineage>
</organism>
<protein>
    <submittedName>
        <fullName evidence="1">Uncharacterized protein</fullName>
    </submittedName>
</protein>
<name>A0A6J5QVR0_9CAUD</name>
<evidence type="ECO:0000313" key="1">
    <source>
        <dbReference type="EMBL" id="CAB4185058.1"/>
    </source>
</evidence>
<reference evidence="1" key="1">
    <citation type="submission" date="2020-05" db="EMBL/GenBank/DDBJ databases">
        <authorList>
            <person name="Chiriac C."/>
            <person name="Salcher M."/>
            <person name="Ghai R."/>
            <person name="Kavagutti S V."/>
        </authorList>
    </citation>
    <scope>NUCLEOTIDE SEQUENCE</scope>
</reference>
<gene>
    <name evidence="1" type="ORF">UFOVP1118_32</name>
</gene>